<dbReference type="OrthoDB" id="3113341at2759"/>
<sequence length="94" mass="10213">MFISRALQFVLLVASLAIVATAYPAQNGRNSVIKRRQAGGRLVQLEARITQQECEVTCGLVHPHGSAAWNQCVRECMAGNYPTPPPSPHNKSKA</sequence>
<keyword evidence="1" id="KW-0732">Signal</keyword>
<evidence type="ECO:0000313" key="3">
    <source>
        <dbReference type="Proteomes" id="UP000054144"/>
    </source>
</evidence>
<organism evidence="2 3">
    <name type="scientific">Fistulina hepatica ATCC 64428</name>
    <dbReference type="NCBI Taxonomy" id="1128425"/>
    <lineage>
        <taxon>Eukaryota</taxon>
        <taxon>Fungi</taxon>
        <taxon>Dikarya</taxon>
        <taxon>Basidiomycota</taxon>
        <taxon>Agaricomycotina</taxon>
        <taxon>Agaricomycetes</taxon>
        <taxon>Agaricomycetidae</taxon>
        <taxon>Agaricales</taxon>
        <taxon>Fistulinaceae</taxon>
        <taxon>Fistulina</taxon>
    </lineage>
</organism>
<keyword evidence="3" id="KW-1185">Reference proteome</keyword>
<proteinExistence type="predicted"/>
<name>A0A0D7ALR7_9AGAR</name>
<dbReference type="AlphaFoldDB" id="A0A0D7ALR7"/>
<evidence type="ECO:0000256" key="1">
    <source>
        <dbReference type="SAM" id="SignalP"/>
    </source>
</evidence>
<accession>A0A0D7ALR7</accession>
<dbReference type="EMBL" id="KN881648">
    <property type="protein sequence ID" value="KIY51718.1"/>
    <property type="molecule type" value="Genomic_DNA"/>
</dbReference>
<feature type="chain" id="PRO_5002316517" evidence="1">
    <location>
        <begin position="23"/>
        <end position="94"/>
    </location>
</feature>
<reference evidence="2 3" key="1">
    <citation type="journal article" date="2015" name="Fungal Genet. Biol.">
        <title>Evolution of novel wood decay mechanisms in Agaricales revealed by the genome sequences of Fistulina hepatica and Cylindrobasidium torrendii.</title>
        <authorList>
            <person name="Floudas D."/>
            <person name="Held B.W."/>
            <person name="Riley R."/>
            <person name="Nagy L.G."/>
            <person name="Koehler G."/>
            <person name="Ransdell A.S."/>
            <person name="Younus H."/>
            <person name="Chow J."/>
            <person name="Chiniquy J."/>
            <person name="Lipzen A."/>
            <person name="Tritt A."/>
            <person name="Sun H."/>
            <person name="Haridas S."/>
            <person name="LaButti K."/>
            <person name="Ohm R.A."/>
            <person name="Kues U."/>
            <person name="Blanchette R.A."/>
            <person name="Grigoriev I.V."/>
            <person name="Minto R.E."/>
            <person name="Hibbett D.S."/>
        </authorList>
    </citation>
    <scope>NUCLEOTIDE SEQUENCE [LARGE SCALE GENOMIC DNA]</scope>
    <source>
        <strain evidence="2 3">ATCC 64428</strain>
    </source>
</reference>
<evidence type="ECO:0000313" key="2">
    <source>
        <dbReference type="EMBL" id="KIY51718.1"/>
    </source>
</evidence>
<gene>
    <name evidence="2" type="ORF">FISHEDRAFT_70453</name>
</gene>
<dbReference type="Proteomes" id="UP000054144">
    <property type="component" value="Unassembled WGS sequence"/>
</dbReference>
<protein>
    <submittedName>
        <fullName evidence="2">Uncharacterized protein</fullName>
    </submittedName>
</protein>
<feature type="signal peptide" evidence="1">
    <location>
        <begin position="1"/>
        <end position="22"/>
    </location>
</feature>